<evidence type="ECO:0000313" key="1">
    <source>
        <dbReference type="EMBL" id="QDS86842.1"/>
    </source>
</evidence>
<dbReference type="RefSeq" id="WP_145342814.1">
    <property type="nucleotide sequence ID" value="NZ_CP036261.1"/>
</dbReference>
<gene>
    <name evidence="1" type="ORF">EC9_10170</name>
</gene>
<evidence type="ECO:0008006" key="3">
    <source>
        <dbReference type="Google" id="ProtNLM"/>
    </source>
</evidence>
<dbReference type="OrthoDB" id="247580at2"/>
<dbReference type="Proteomes" id="UP000319557">
    <property type="component" value="Chromosome"/>
</dbReference>
<dbReference type="KEGG" id="ruv:EC9_10170"/>
<proteinExistence type="predicted"/>
<name>A0A517LW44_9BACT</name>
<sequence>MLFDNPTIVAGFSPPRIGAALALCLFVAPFAAAQTRQFSGRHVTIHTDLPASAALDQLPAAFDAAVPQWCEFFGVDPDRLADWHVTAYLMTSRDAFKQRGLLPDHLPDFAHGYQYGNSVWVVDQPSDYYTRHLLLHEGVHALMFQLFGGAGPAWYMEGMAELLATHRWSDGEIALPVIPESREAFPFWGRLKVIQSACDKSQALPIDAVMRYSHKAHRQVEPYAWSWGALTLLNMYPEYRTAAIAATDRAGQPPLQFTRNFYSELKDQWPQLQLRWRMLVDGLDYGFDPLRNRIDLTNFPAAAESSVETKQLEIAADRGWQSSGIRVATGQSIRITAEGRYTLADDPRPWECEPQGVTIQYHRGHPLGMLLAAVAPTSDADATRMTNPQIVGVGREGMFVAEFDGLLLLRIGDDPASLADNRGSASVTVSVAAAERP</sequence>
<protein>
    <recommendedName>
        <fullName evidence="3">DUF1570 domain-containing protein</fullName>
    </recommendedName>
</protein>
<reference evidence="1 2" key="1">
    <citation type="submission" date="2019-02" db="EMBL/GenBank/DDBJ databases">
        <title>Deep-cultivation of Planctomycetes and their phenomic and genomic characterization uncovers novel biology.</title>
        <authorList>
            <person name="Wiegand S."/>
            <person name="Jogler M."/>
            <person name="Boedeker C."/>
            <person name="Pinto D."/>
            <person name="Vollmers J."/>
            <person name="Rivas-Marin E."/>
            <person name="Kohn T."/>
            <person name="Peeters S.H."/>
            <person name="Heuer A."/>
            <person name="Rast P."/>
            <person name="Oberbeckmann S."/>
            <person name="Bunk B."/>
            <person name="Jeske O."/>
            <person name="Meyerdierks A."/>
            <person name="Storesund J.E."/>
            <person name="Kallscheuer N."/>
            <person name="Luecker S."/>
            <person name="Lage O.M."/>
            <person name="Pohl T."/>
            <person name="Merkel B.J."/>
            <person name="Hornburger P."/>
            <person name="Mueller R.-W."/>
            <person name="Bruemmer F."/>
            <person name="Labrenz M."/>
            <person name="Spormann A.M."/>
            <person name="Op den Camp H."/>
            <person name="Overmann J."/>
            <person name="Amann R."/>
            <person name="Jetten M.S.M."/>
            <person name="Mascher T."/>
            <person name="Medema M.H."/>
            <person name="Devos D.P."/>
            <person name="Kaster A.-K."/>
            <person name="Ovreas L."/>
            <person name="Rohde M."/>
            <person name="Galperin M.Y."/>
            <person name="Jogler C."/>
        </authorList>
    </citation>
    <scope>NUCLEOTIDE SEQUENCE [LARGE SCALE GENOMIC DNA]</scope>
    <source>
        <strain evidence="1 2">EC9</strain>
    </source>
</reference>
<evidence type="ECO:0000313" key="2">
    <source>
        <dbReference type="Proteomes" id="UP000319557"/>
    </source>
</evidence>
<dbReference type="AlphaFoldDB" id="A0A517LW44"/>
<organism evidence="1 2">
    <name type="scientific">Rosistilla ulvae</name>
    <dbReference type="NCBI Taxonomy" id="1930277"/>
    <lineage>
        <taxon>Bacteria</taxon>
        <taxon>Pseudomonadati</taxon>
        <taxon>Planctomycetota</taxon>
        <taxon>Planctomycetia</taxon>
        <taxon>Pirellulales</taxon>
        <taxon>Pirellulaceae</taxon>
        <taxon>Rosistilla</taxon>
    </lineage>
</organism>
<accession>A0A517LW44</accession>
<dbReference type="Gene3D" id="2.60.120.430">
    <property type="entry name" value="Galactose-binding lectin"/>
    <property type="match status" value="1"/>
</dbReference>
<keyword evidence="2" id="KW-1185">Reference proteome</keyword>
<dbReference type="EMBL" id="CP036261">
    <property type="protein sequence ID" value="QDS86842.1"/>
    <property type="molecule type" value="Genomic_DNA"/>
</dbReference>